<proteinExistence type="predicted"/>
<keyword evidence="4" id="KW-1185">Reference proteome</keyword>
<evidence type="ECO:0000313" key="3">
    <source>
        <dbReference type="EMBL" id="KAK6158974.1"/>
    </source>
</evidence>
<organism evidence="3 4">
    <name type="scientific">Rehmannia glutinosa</name>
    <name type="common">Chinese foxglove</name>
    <dbReference type="NCBI Taxonomy" id="99300"/>
    <lineage>
        <taxon>Eukaryota</taxon>
        <taxon>Viridiplantae</taxon>
        <taxon>Streptophyta</taxon>
        <taxon>Embryophyta</taxon>
        <taxon>Tracheophyta</taxon>
        <taxon>Spermatophyta</taxon>
        <taxon>Magnoliopsida</taxon>
        <taxon>eudicotyledons</taxon>
        <taxon>Gunneridae</taxon>
        <taxon>Pentapetalae</taxon>
        <taxon>asterids</taxon>
        <taxon>lamiids</taxon>
        <taxon>Lamiales</taxon>
        <taxon>Orobanchaceae</taxon>
        <taxon>Rehmannieae</taxon>
        <taxon>Rehmannia</taxon>
    </lineage>
</organism>
<evidence type="ECO:0000256" key="1">
    <source>
        <dbReference type="SAM" id="MobiDB-lite"/>
    </source>
</evidence>
<dbReference type="EMBL" id="JABTTQ020000004">
    <property type="protein sequence ID" value="KAK6158974.1"/>
    <property type="molecule type" value="Genomic_DNA"/>
</dbReference>
<feature type="region of interest" description="Disordered" evidence="1">
    <location>
        <begin position="129"/>
        <end position="167"/>
    </location>
</feature>
<dbReference type="PANTHER" id="PTHR48451">
    <property type="entry name" value="DUF4218 DOMAIN-CONTAINING PROTEIN"/>
    <property type="match status" value="1"/>
</dbReference>
<reference evidence="3 4" key="1">
    <citation type="journal article" date="2021" name="Comput. Struct. Biotechnol. J.">
        <title>De novo genome assembly of the potent medicinal plant Rehmannia glutinosa using nanopore technology.</title>
        <authorList>
            <person name="Ma L."/>
            <person name="Dong C."/>
            <person name="Song C."/>
            <person name="Wang X."/>
            <person name="Zheng X."/>
            <person name="Niu Y."/>
            <person name="Chen S."/>
            <person name="Feng W."/>
        </authorList>
    </citation>
    <scope>NUCLEOTIDE SEQUENCE [LARGE SCALE GENOMIC DNA]</scope>
    <source>
        <strain evidence="3">DH-2019</strain>
    </source>
</reference>
<dbReference type="Pfam" id="PF13960">
    <property type="entry name" value="DUF4218"/>
    <property type="match status" value="1"/>
</dbReference>
<comment type="caution">
    <text evidence="3">The sequence shown here is derived from an EMBL/GenBank/DDBJ whole genome shotgun (WGS) entry which is preliminary data.</text>
</comment>
<evidence type="ECO:0000259" key="2">
    <source>
        <dbReference type="Pfam" id="PF13960"/>
    </source>
</evidence>
<protein>
    <recommendedName>
        <fullName evidence="2">DUF4218 domain-containing protein</fullName>
    </recommendedName>
</protein>
<evidence type="ECO:0000313" key="4">
    <source>
        <dbReference type="Proteomes" id="UP001318860"/>
    </source>
</evidence>
<dbReference type="PANTHER" id="PTHR48451:SF1">
    <property type="entry name" value="DUF4218 DOMAIN-CONTAINING PROTEIN"/>
    <property type="match status" value="1"/>
</dbReference>
<dbReference type="InterPro" id="IPR025452">
    <property type="entry name" value="DUF4218"/>
</dbReference>
<gene>
    <name evidence="3" type="ORF">DH2020_006288</name>
</gene>
<accession>A0ABR0XIF3</accession>
<name>A0ABR0XIF3_REHGL</name>
<sequence length="167" mass="19364">MGTYKGYVRNFAHPDGSITAAYVVDEAITFLSRYLHDTKTRFTRVERNWDAPTTKFKMELFNNKSVSDDVFQEEDSSELPSFHPIEDVPDTSSLVREDVAPITLSHEMLLKLRNEKFLLLDQEDNIDDLEDYDDDGRPFINDEVTLESDTDSDSNEFDFDDDYDDIP</sequence>
<feature type="domain" description="DUF4218" evidence="2">
    <location>
        <begin position="3"/>
        <end position="48"/>
    </location>
</feature>
<feature type="compositionally biased region" description="Acidic residues" evidence="1">
    <location>
        <begin position="144"/>
        <end position="167"/>
    </location>
</feature>
<dbReference type="Proteomes" id="UP001318860">
    <property type="component" value="Unassembled WGS sequence"/>
</dbReference>